<dbReference type="EC" id="2.1.1.72" evidence="6"/>
<keyword evidence="2 6" id="KW-0489">Methyltransferase</keyword>
<dbReference type="InterPro" id="IPR002941">
    <property type="entry name" value="DNA_methylase_N4/N6"/>
</dbReference>
<dbReference type="InterPro" id="IPR029063">
    <property type="entry name" value="SAM-dependent_MTases_sf"/>
</dbReference>
<sequence>MLRDSEKYNQQVKPNTAFLNDLKNKLPEFFTKDGSFDLDKFKNQLREKNVNELSEGYQLDFIGKDYARRQAGEISNTVIVPDEKQNQGEGKNSKNLFFTGDNLEVLRHLQNNYQNKIDVIYIDPPYNTGSDGFVYPDSFEYSDDKLKEMFGLDDNQVERLKSIQGKSSHSAWLTFMYPRLALAKSLLKENGLLFIAIDENEDYNLQELVNELFGENNFISKLIWHSSTAGGIRSKFINSSHQYTLLYAKNIGMVSQLNAPLSSKAVKQYKEKDGKGVYRDKDFAWKNPSQNKNQRYWITTPDGTEIKPKDGYIVRFIKSRFEKEIASNNVTFKQSKNSPFIDKYGNQAKWNVYIKKYLGDATGAPSSILPKEYVGLNNLGSVEVEKLMGDRYFDNPKPTKLIKYLFSLKANFNAQVLDFFAGSSTTADAIMQLNAEDGGHRKFIMVQLPEKTYQINKDGKEVPTKGGKAAYDDGFKSIDEISRERIRRAAKKIKEENELTLSEDFDGSFKHYRVVAPTKQTLEDIDGFDPNNTNLFTNMVDGFSSNNLNVAGDASGEQTILTTWLAQDGYAFDIEVMDKQFDNYHAHLVDDRLYLINEGWSSDQTKELLNQLGKNELHLQSIVLFGYSFNIAELRELESGLKQLDNKVTLIKRY</sequence>
<dbReference type="AlphaFoldDB" id="A0A0U5JKE6"/>
<evidence type="ECO:0000313" key="6">
    <source>
        <dbReference type="EMBL" id="CUR37363.1"/>
    </source>
</evidence>
<keyword evidence="4" id="KW-0949">S-adenosyl-L-methionine</keyword>
<gene>
    <name evidence="6" type="ORF">LRLP16767_LRPG3B_01158</name>
</gene>
<evidence type="ECO:0000256" key="3">
    <source>
        <dbReference type="ARBA" id="ARBA00022679"/>
    </source>
</evidence>
<dbReference type="InterPro" id="IPR002052">
    <property type="entry name" value="DNA_methylase_N6_adenine_CS"/>
</dbReference>
<dbReference type="Pfam" id="PF18273">
    <property type="entry name" value="T3RM_EcoP15I_C"/>
    <property type="match status" value="1"/>
</dbReference>
<dbReference type="Pfam" id="PF01555">
    <property type="entry name" value="N6_N4_Mtase"/>
    <property type="match status" value="1"/>
</dbReference>
<dbReference type="InterPro" id="IPR041405">
    <property type="entry name" value="T3RM_EcoP15I_C"/>
</dbReference>
<dbReference type="SUPFAM" id="SSF53335">
    <property type="entry name" value="S-adenosyl-L-methionine-dependent methyltransferases"/>
    <property type="match status" value="1"/>
</dbReference>
<dbReference type="RefSeq" id="WP_132139998.1">
    <property type="nucleotide sequence ID" value="NZ_CABFNG010000055.1"/>
</dbReference>
<evidence type="ECO:0000256" key="4">
    <source>
        <dbReference type="ARBA" id="ARBA00022691"/>
    </source>
</evidence>
<reference evidence="6" key="1">
    <citation type="submission" date="2015-10" db="EMBL/GenBank/DDBJ databases">
        <authorList>
            <person name="Gilbert D.G."/>
        </authorList>
    </citation>
    <scope>NUCLEOTIDE SEQUENCE</scope>
    <source>
        <strain evidence="6">Pg-3b</strain>
    </source>
</reference>
<keyword evidence="3 6" id="KW-0808">Transferase</keyword>
<protein>
    <submittedName>
        <fullName evidence="6">Type III restriction-modification system methylation subunit</fullName>
        <ecNumber evidence="6">2.1.1.72</ecNumber>
    </submittedName>
</protein>
<dbReference type="GO" id="GO:0003677">
    <property type="term" value="F:DNA binding"/>
    <property type="evidence" value="ECO:0007669"/>
    <property type="project" value="InterPro"/>
</dbReference>
<evidence type="ECO:0000256" key="5">
    <source>
        <dbReference type="ARBA" id="ARBA00022747"/>
    </source>
</evidence>
<dbReference type="InterPro" id="IPR002295">
    <property type="entry name" value="N4/N6-MTase_EcoPI_Mod-like"/>
</dbReference>
<accession>A0A0U5JKE6</accession>
<organism evidence="6">
    <name type="scientific">Limosilactobacillus reuteri</name>
    <name type="common">Lactobacillus reuteri</name>
    <dbReference type="NCBI Taxonomy" id="1598"/>
    <lineage>
        <taxon>Bacteria</taxon>
        <taxon>Bacillati</taxon>
        <taxon>Bacillota</taxon>
        <taxon>Bacilli</taxon>
        <taxon>Lactobacillales</taxon>
        <taxon>Lactobacillaceae</taxon>
        <taxon>Limosilactobacillus</taxon>
    </lineage>
</organism>
<dbReference type="Gene3D" id="3.40.50.150">
    <property type="entry name" value="Vaccinia Virus protein VP39"/>
    <property type="match status" value="1"/>
</dbReference>
<dbReference type="PROSITE" id="PS00092">
    <property type="entry name" value="N6_MTASE"/>
    <property type="match status" value="1"/>
</dbReference>
<dbReference type="PIRSF" id="PIRSF015855">
    <property type="entry name" value="TypeIII_Mtase_mKpnI"/>
    <property type="match status" value="1"/>
</dbReference>
<dbReference type="GO" id="GO:0008170">
    <property type="term" value="F:N-methyltransferase activity"/>
    <property type="evidence" value="ECO:0007669"/>
    <property type="project" value="InterPro"/>
</dbReference>
<keyword evidence="5" id="KW-0680">Restriction system</keyword>
<evidence type="ECO:0000256" key="2">
    <source>
        <dbReference type="ARBA" id="ARBA00022603"/>
    </source>
</evidence>
<comment type="similarity">
    <text evidence="1">Belongs to the N(4)/N(6)-methyltransferase family.</text>
</comment>
<dbReference type="GO" id="GO:0032259">
    <property type="term" value="P:methylation"/>
    <property type="evidence" value="ECO:0007669"/>
    <property type="project" value="UniProtKB-KW"/>
</dbReference>
<dbReference type="EMBL" id="LN887259">
    <property type="protein sequence ID" value="CUR37363.1"/>
    <property type="molecule type" value="Genomic_DNA"/>
</dbReference>
<dbReference type="PRINTS" id="PR00506">
    <property type="entry name" value="D21N6MTFRASE"/>
</dbReference>
<evidence type="ECO:0000256" key="1">
    <source>
        <dbReference type="ARBA" id="ARBA00006594"/>
    </source>
</evidence>
<dbReference type="GO" id="GO:0009307">
    <property type="term" value="P:DNA restriction-modification system"/>
    <property type="evidence" value="ECO:0007669"/>
    <property type="project" value="UniProtKB-KW"/>
</dbReference>
<proteinExistence type="inferred from homology"/>
<dbReference type="GO" id="GO:0009007">
    <property type="term" value="F:site-specific DNA-methyltransferase (adenine-specific) activity"/>
    <property type="evidence" value="ECO:0007669"/>
    <property type="project" value="UniProtKB-EC"/>
</dbReference>
<name>A0A0U5JKE6_LIMRT</name>